<comment type="caution">
    <text evidence="1">The sequence shown here is derived from an EMBL/GenBank/DDBJ whole genome shotgun (WGS) entry which is preliminary data.</text>
</comment>
<reference evidence="1 2" key="1">
    <citation type="submission" date="2012-12" db="EMBL/GenBank/DDBJ databases">
        <title>Genome Assembly of Photobacterium sp. AK15.</title>
        <authorList>
            <person name="Khatri I."/>
            <person name="Vaidya B."/>
            <person name="Srinivas T.N.R."/>
            <person name="Subramanian S."/>
            <person name="Pinnaka A."/>
        </authorList>
    </citation>
    <scope>NUCLEOTIDE SEQUENCE [LARGE SCALE GENOMIC DNA]</scope>
    <source>
        <strain evidence="1 2">AK15</strain>
    </source>
</reference>
<sequence length="61" mass="7063">MISQLFSLSEMPETSSKESYQILAKGYQILIFAIFPRSFRFLSVSKEPFFVQWLLILLVGS</sequence>
<gene>
    <name evidence="1" type="ORF">C942_04727</name>
</gene>
<evidence type="ECO:0000313" key="1">
    <source>
        <dbReference type="EMBL" id="ELR63078.1"/>
    </source>
</evidence>
<dbReference type="EMBL" id="AMZO01000063">
    <property type="protein sequence ID" value="ELR63078.1"/>
    <property type="molecule type" value="Genomic_DNA"/>
</dbReference>
<proteinExistence type="predicted"/>
<keyword evidence="2" id="KW-1185">Reference proteome</keyword>
<name>L8J4C2_9GAMM</name>
<dbReference type="AlphaFoldDB" id="L8J4C2"/>
<evidence type="ECO:0000313" key="2">
    <source>
        <dbReference type="Proteomes" id="UP000011134"/>
    </source>
</evidence>
<dbReference type="Proteomes" id="UP000011134">
    <property type="component" value="Unassembled WGS sequence"/>
</dbReference>
<accession>L8J4C2</accession>
<dbReference type="PATRIC" id="fig|1056511.3.peg.4947"/>
<protein>
    <submittedName>
        <fullName evidence="1">Uncharacterized protein</fullName>
    </submittedName>
</protein>
<organism evidence="1 2">
    <name type="scientific">Photobacterium marinum</name>
    <dbReference type="NCBI Taxonomy" id="1056511"/>
    <lineage>
        <taxon>Bacteria</taxon>
        <taxon>Pseudomonadati</taxon>
        <taxon>Pseudomonadota</taxon>
        <taxon>Gammaproteobacteria</taxon>
        <taxon>Vibrionales</taxon>
        <taxon>Vibrionaceae</taxon>
        <taxon>Photobacterium</taxon>
    </lineage>
</organism>